<dbReference type="CDD" id="cd06261">
    <property type="entry name" value="TM_PBP2"/>
    <property type="match status" value="1"/>
</dbReference>
<dbReference type="KEGG" id="sxn:IAG42_33205"/>
<evidence type="ECO:0000256" key="6">
    <source>
        <dbReference type="ARBA" id="ARBA00022989"/>
    </source>
</evidence>
<feature type="transmembrane region" description="Helical" evidence="8">
    <location>
        <begin position="210"/>
        <end position="231"/>
    </location>
</feature>
<evidence type="ECO:0000259" key="9">
    <source>
        <dbReference type="PROSITE" id="PS50928"/>
    </source>
</evidence>
<keyword evidence="4" id="KW-0997">Cell inner membrane</keyword>
<dbReference type="PANTHER" id="PTHR43386">
    <property type="entry name" value="OLIGOPEPTIDE TRANSPORT SYSTEM PERMEASE PROTEIN APPC"/>
    <property type="match status" value="1"/>
</dbReference>
<keyword evidence="3" id="KW-1003">Cell membrane</keyword>
<comment type="subcellular location">
    <subcellularLocation>
        <location evidence="1">Cell inner membrane</location>
        <topology evidence="1">Multi-pass membrane protein</topology>
    </subcellularLocation>
    <subcellularLocation>
        <location evidence="8">Cell membrane</location>
        <topology evidence="8">Multi-pass membrane protein</topology>
    </subcellularLocation>
</comment>
<gene>
    <name evidence="10" type="ORF">IAG42_33205</name>
</gene>
<keyword evidence="11" id="KW-1185">Reference proteome</keyword>
<feature type="transmembrane region" description="Helical" evidence="8">
    <location>
        <begin position="121"/>
        <end position="141"/>
    </location>
</feature>
<dbReference type="GO" id="GO:0055085">
    <property type="term" value="P:transmembrane transport"/>
    <property type="evidence" value="ECO:0007669"/>
    <property type="project" value="InterPro"/>
</dbReference>
<proteinExistence type="inferred from homology"/>
<feature type="transmembrane region" description="Helical" evidence="8">
    <location>
        <begin position="86"/>
        <end position="109"/>
    </location>
</feature>
<keyword evidence="6 8" id="KW-1133">Transmembrane helix</keyword>
<organism evidence="10 11">
    <name type="scientific">Streptomyces xanthii</name>
    <dbReference type="NCBI Taxonomy" id="2768069"/>
    <lineage>
        <taxon>Bacteria</taxon>
        <taxon>Bacillati</taxon>
        <taxon>Actinomycetota</taxon>
        <taxon>Actinomycetes</taxon>
        <taxon>Kitasatosporales</taxon>
        <taxon>Streptomycetaceae</taxon>
        <taxon>Streptomyces</taxon>
    </lineage>
</organism>
<evidence type="ECO:0000256" key="3">
    <source>
        <dbReference type="ARBA" id="ARBA00022475"/>
    </source>
</evidence>
<evidence type="ECO:0000313" key="11">
    <source>
        <dbReference type="Proteomes" id="UP000516428"/>
    </source>
</evidence>
<evidence type="ECO:0000256" key="5">
    <source>
        <dbReference type="ARBA" id="ARBA00022692"/>
    </source>
</evidence>
<evidence type="ECO:0000256" key="4">
    <source>
        <dbReference type="ARBA" id="ARBA00022519"/>
    </source>
</evidence>
<evidence type="ECO:0000313" key="10">
    <source>
        <dbReference type="EMBL" id="QNS07993.1"/>
    </source>
</evidence>
<accession>A0A7H1BGY8</accession>
<dbReference type="Pfam" id="PF00528">
    <property type="entry name" value="BPD_transp_1"/>
    <property type="match status" value="1"/>
</dbReference>
<reference evidence="10 11" key="1">
    <citation type="submission" date="2020-09" db="EMBL/GenBank/DDBJ databases">
        <title>A novel species.</title>
        <authorList>
            <person name="Gao J."/>
        </authorList>
    </citation>
    <scope>NUCLEOTIDE SEQUENCE [LARGE SCALE GENOMIC DNA]</scope>
    <source>
        <strain evidence="10 11">CRXT-Y-14</strain>
    </source>
</reference>
<comment type="similarity">
    <text evidence="8">Belongs to the binding-protein-dependent transport system permease family.</text>
</comment>
<dbReference type="Proteomes" id="UP000516428">
    <property type="component" value="Chromosome"/>
</dbReference>
<name>A0A7H1BGY8_9ACTN</name>
<evidence type="ECO:0000256" key="2">
    <source>
        <dbReference type="ARBA" id="ARBA00022448"/>
    </source>
</evidence>
<dbReference type="InterPro" id="IPR035906">
    <property type="entry name" value="MetI-like_sf"/>
</dbReference>
<keyword evidence="5 8" id="KW-0812">Transmembrane</keyword>
<feature type="transmembrane region" description="Helical" evidence="8">
    <location>
        <begin position="147"/>
        <end position="164"/>
    </location>
</feature>
<dbReference type="InterPro" id="IPR000515">
    <property type="entry name" value="MetI-like"/>
</dbReference>
<keyword evidence="2 8" id="KW-0813">Transport</keyword>
<evidence type="ECO:0000256" key="1">
    <source>
        <dbReference type="ARBA" id="ARBA00004429"/>
    </source>
</evidence>
<keyword evidence="7 8" id="KW-0472">Membrane</keyword>
<evidence type="ECO:0000256" key="7">
    <source>
        <dbReference type="ARBA" id="ARBA00023136"/>
    </source>
</evidence>
<sequence length="279" mass="28890">MTTVLTSKLAATRRAVPRDPLARAAALVLALVVALTLAAPIVAPYDPDLPDLFNTLAFATPEHWLGGDALGRDVLSRLVWGARPTLLGPVLIIAISAVAGTALAITAAWCGGWVDTVVSRILDVLFAVPGIVFALVAVAVMGPGLTPVVIGLTVAYTPYVARVVRGAALRERALPYIAAAWVQGRPALTICLRHLLPNLRPIVIAQSVSALGYAVIDLAAISFLGLGVQPPTADWGLMVKSGLDSAMRGNAIEAVAAGAAIALVVCAVNLLGDRLEKNR</sequence>
<dbReference type="Gene3D" id="1.10.3720.10">
    <property type="entry name" value="MetI-like"/>
    <property type="match status" value="1"/>
</dbReference>
<dbReference type="GO" id="GO:0005886">
    <property type="term" value="C:plasma membrane"/>
    <property type="evidence" value="ECO:0007669"/>
    <property type="project" value="UniProtKB-SubCell"/>
</dbReference>
<dbReference type="RefSeq" id="WP_188340654.1">
    <property type="nucleotide sequence ID" value="NZ_CP061281.1"/>
</dbReference>
<dbReference type="SUPFAM" id="SSF161098">
    <property type="entry name" value="MetI-like"/>
    <property type="match status" value="1"/>
</dbReference>
<feature type="transmembrane region" description="Helical" evidence="8">
    <location>
        <begin position="21"/>
        <end position="43"/>
    </location>
</feature>
<protein>
    <submittedName>
        <fullName evidence="10">ABC transporter permease</fullName>
    </submittedName>
</protein>
<dbReference type="InterPro" id="IPR050366">
    <property type="entry name" value="BP-dependent_transpt_permease"/>
</dbReference>
<feature type="transmembrane region" description="Helical" evidence="8">
    <location>
        <begin position="251"/>
        <end position="272"/>
    </location>
</feature>
<dbReference type="PANTHER" id="PTHR43386:SF5">
    <property type="entry name" value="PUTRESCINE EXPORT SYSTEM PERMEASE PROTEIN SAPC"/>
    <property type="match status" value="1"/>
</dbReference>
<evidence type="ECO:0000256" key="8">
    <source>
        <dbReference type="RuleBase" id="RU363032"/>
    </source>
</evidence>
<dbReference type="AlphaFoldDB" id="A0A7H1BGY8"/>
<dbReference type="EMBL" id="CP061281">
    <property type="protein sequence ID" value="QNS07993.1"/>
    <property type="molecule type" value="Genomic_DNA"/>
</dbReference>
<feature type="domain" description="ABC transmembrane type-1" evidence="9">
    <location>
        <begin position="82"/>
        <end position="272"/>
    </location>
</feature>
<dbReference type="PROSITE" id="PS50928">
    <property type="entry name" value="ABC_TM1"/>
    <property type="match status" value="1"/>
</dbReference>